<gene>
    <name evidence="2" type="ORF">SAMN05192554_12159</name>
</gene>
<name>A0A1G9ZPH2_9EURY</name>
<evidence type="ECO:0000313" key="3">
    <source>
        <dbReference type="Proteomes" id="UP000199370"/>
    </source>
</evidence>
<keyword evidence="3" id="KW-1185">Reference proteome</keyword>
<dbReference type="EMBL" id="FNIA01000021">
    <property type="protein sequence ID" value="SDN22977.1"/>
    <property type="molecule type" value="Genomic_DNA"/>
</dbReference>
<sequence>ATPLPAGWLICISAASVSFRAIETACLTKRKRTFCTTVLSRFTSNVLTARPYAVRGFNRAVCDSIRNRRDWDFVIKRIECFLEIWMIIDAVFGLLAHDWYRTDSREASNYPQLIDVRKIREDSRVQDARIRWTITTGHFADDLSLPESSSSNSSSLAASTSYAASSSSTTPRRSSTPCSRRMSRIVHRSTSASLAASPSVIRSRS</sequence>
<evidence type="ECO:0000256" key="1">
    <source>
        <dbReference type="SAM" id="MobiDB-lite"/>
    </source>
</evidence>
<evidence type="ECO:0000313" key="2">
    <source>
        <dbReference type="EMBL" id="SDN22977.1"/>
    </source>
</evidence>
<dbReference type="AlphaFoldDB" id="A0A1G9ZPH2"/>
<proteinExistence type="predicted"/>
<feature type="compositionally biased region" description="Polar residues" evidence="1">
    <location>
        <begin position="188"/>
        <end position="205"/>
    </location>
</feature>
<dbReference type="Proteomes" id="UP000199370">
    <property type="component" value="Unassembled WGS sequence"/>
</dbReference>
<feature type="region of interest" description="Disordered" evidence="1">
    <location>
        <begin position="160"/>
        <end position="205"/>
    </location>
</feature>
<reference evidence="2 3" key="1">
    <citation type="submission" date="2016-10" db="EMBL/GenBank/DDBJ databases">
        <authorList>
            <person name="de Groot N.N."/>
        </authorList>
    </citation>
    <scope>NUCLEOTIDE SEQUENCE [LARGE SCALE GENOMIC DNA]</scope>
    <source>
        <strain evidence="3">EB21,IBRC-M 10013,KCTC 4048</strain>
    </source>
</reference>
<feature type="non-terminal residue" evidence="2">
    <location>
        <position position="1"/>
    </location>
</feature>
<accession>A0A1G9ZPH2</accession>
<feature type="compositionally biased region" description="Low complexity" evidence="1">
    <location>
        <begin position="160"/>
        <end position="180"/>
    </location>
</feature>
<protein>
    <submittedName>
        <fullName evidence="2">Uncharacterized protein</fullName>
    </submittedName>
</protein>
<organism evidence="2 3">
    <name type="scientific">Haloarchaeobius iranensis</name>
    <dbReference type="NCBI Taxonomy" id="996166"/>
    <lineage>
        <taxon>Archaea</taxon>
        <taxon>Methanobacteriati</taxon>
        <taxon>Methanobacteriota</taxon>
        <taxon>Stenosarchaea group</taxon>
        <taxon>Halobacteria</taxon>
        <taxon>Halobacteriales</taxon>
        <taxon>Halorubellaceae</taxon>
        <taxon>Haloarchaeobius</taxon>
    </lineage>
</organism>